<dbReference type="GO" id="GO:0019894">
    <property type="term" value="F:kinesin binding"/>
    <property type="evidence" value="ECO:0007669"/>
    <property type="project" value="TreeGrafter"/>
</dbReference>
<evidence type="ECO:0000256" key="8">
    <source>
        <dbReference type="ARBA" id="ARBA00023175"/>
    </source>
</evidence>
<keyword evidence="4" id="KW-0493">Microtubule</keyword>
<evidence type="ECO:0000256" key="3">
    <source>
        <dbReference type="ARBA" id="ARBA00022490"/>
    </source>
</evidence>
<evidence type="ECO:0000256" key="6">
    <source>
        <dbReference type="ARBA" id="ARBA00022803"/>
    </source>
</evidence>
<dbReference type="InterPro" id="IPR002151">
    <property type="entry name" value="Kinesin_light"/>
</dbReference>
<evidence type="ECO:0000256" key="4">
    <source>
        <dbReference type="ARBA" id="ARBA00022701"/>
    </source>
</evidence>
<dbReference type="SMART" id="SM00028">
    <property type="entry name" value="TPR"/>
    <property type="match status" value="7"/>
</dbReference>
<evidence type="ECO:0000256" key="7">
    <source>
        <dbReference type="ARBA" id="ARBA00023054"/>
    </source>
</evidence>
<comment type="similarity">
    <text evidence="2">Belongs to the kinesin light chain family.</text>
</comment>
<sequence length="763" mass="85401">MAREHIVASFFPNAERFQFDDCTFVASPQINTQSSSSLSPASTTALPTPPVASRIHLERMRAESAPEIYARELLLAKRGYPLWKPKTQDARLPSTYKQEGVQIGDVGILNEFGGFSYLFNIFHAADHPNNIGRVPPNFRCFPVEERLDVEEDAEEFELGAHVTSEASQISKSSLPFLHGPGSSRGCGRRIDHQEWTALLNYTADYAQSWYDYVNGDRAQGGLSRGVHKGLYLVTGCDKARAWGVASFTDAQPPDRMVCLEFVPKRPTTGAAPGYRFRLGNFARYSSGADQRPSGCVFLRGFRIAVRDRPKNPFIPFSSIEVTAISDMYSGAGTRMGSAETASHTGSNVAEGRTTGYQSGFPVRYEVYHPLDVVNEWILNNYDEVEMAITHDEDWTSTIQEGTTEMPRDSELIESAKKNLRIVQGERCTYACIRRSQKNIVQNRTRAGDATPMTLTQLELLGEHCPDTLDVMSNLSLIYQDRGKTEEAEKLQEKALLLQNKLLGEHHPDTLSSMNNLALAYQAHGKTEQAEKLQEKVLSLQKTILGEYHPDTFMSMINLALTYQNHGKTKQAEMLHKKVLSLRKTILGEHHPDTLTSMNNLALACQARGKTEQAEKLHKKVLLLRKELLGELHPDTLTSMDNLALTYQARGKTEEAKKLQETIVSLQKELAGEDHPDTLTSMNNLALTYQACGRTEQAEELQEKVLLLRKKLLGEHHPDTLTSMNNLASAYQARGKTEQAEMLHKKVLLFRQELLGEHPSTQPL</sequence>
<evidence type="ECO:0000256" key="5">
    <source>
        <dbReference type="ARBA" id="ARBA00022737"/>
    </source>
</evidence>
<comment type="caution">
    <text evidence="10">The sequence shown here is derived from an EMBL/GenBank/DDBJ whole genome shotgun (WGS) entry which is preliminary data.</text>
</comment>
<evidence type="ECO:0000313" key="11">
    <source>
        <dbReference type="Proteomes" id="UP000518752"/>
    </source>
</evidence>
<dbReference type="PANTHER" id="PTHR45783">
    <property type="entry name" value="KINESIN LIGHT CHAIN"/>
    <property type="match status" value="1"/>
</dbReference>
<keyword evidence="7" id="KW-0175">Coiled coil</keyword>
<keyword evidence="11" id="KW-1185">Reference proteome</keyword>
<evidence type="ECO:0000313" key="10">
    <source>
        <dbReference type="EMBL" id="KAF5375324.1"/>
    </source>
</evidence>
<dbReference type="PANTHER" id="PTHR45783:SF3">
    <property type="entry name" value="KINESIN LIGHT CHAIN"/>
    <property type="match status" value="1"/>
</dbReference>
<gene>
    <name evidence="10" type="ORF">D9757_009659</name>
</gene>
<keyword evidence="8" id="KW-0505">Motor protein</keyword>
<accession>A0A8H5LZP8</accession>
<evidence type="ECO:0000256" key="2">
    <source>
        <dbReference type="ARBA" id="ARBA00009622"/>
    </source>
</evidence>
<proteinExistence type="inferred from homology"/>
<dbReference type="GO" id="GO:0005737">
    <property type="term" value="C:cytoplasm"/>
    <property type="evidence" value="ECO:0007669"/>
    <property type="project" value="TreeGrafter"/>
</dbReference>
<keyword evidence="3" id="KW-0963">Cytoplasm</keyword>
<name>A0A8H5LZP8_9AGAR</name>
<reference evidence="10 11" key="1">
    <citation type="journal article" date="2020" name="ISME J.">
        <title>Uncovering the hidden diversity of litter-decomposition mechanisms in mushroom-forming fungi.</title>
        <authorList>
            <person name="Floudas D."/>
            <person name="Bentzer J."/>
            <person name="Ahren D."/>
            <person name="Johansson T."/>
            <person name="Persson P."/>
            <person name="Tunlid A."/>
        </authorList>
    </citation>
    <scope>NUCLEOTIDE SEQUENCE [LARGE SCALE GENOMIC DNA]</scope>
    <source>
        <strain evidence="10 11">CBS 406.79</strain>
    </source>
</reference>
<keyword evidence="6" id="KW-0802">TPR repeat</keyword>
<dbReference type="GO" id="GO:0005874">
    <property type="term" value="C:microtubule"/>
    <property type="evidence" value="ECO:0007669"/>
    <property type="project" value="UniProtKB-KW"/>
</dbReference>
<dbReference type="OrthoDB" id="1658288at2759"/>
<protein>
    <submittedName>
        <fullName evidence="10">Uncharacterized protein</fullName>
    </submittedName>
</protein>
<dbReference type="Gene3D" id="1.25.40.10">
    <property type="entry name" value="Tetratricopeptide repeat domain"/>
    <property type="match status" value="2"/>
</dbReference>
<evidence type="ECO:0000256" key="9">
    <source>
        <dbReference type="ARBA" id="ARBA00023212"/>
    </source>
</evidence>
<comment type="subcellular location">
    <subcellularLocation>
        <location evidence="1">Cytoplasm</location>
        <location evidence="1">Cytoskeleton</location>
    </subcellularLocation>
</comment>
<dbReference type="GO" id="GO:0007018">
    <property type="term" value="P:microtubule-based movement"/>
    <property type="evidence" value="ECO:0007669"/>
    <property type="project" value="TreeGrafter"/>
</dbReference>
<organism evidence="10 11">
    <name type="scientific">Collybiopsis confluens</name>
    <dbReference type="NCBI Taxonomy" id="2823264"/>
    <lineage>
        <taxon>Eukaryota</taxon>
        <taxon>Fungi</taxon>
        <taxon>Dikarya</taxon>
        <taxon>Basidiomycota</taxon>
        <taxon>Agaricomycotina</taxon>
        <taxon>Agaricomycetes</taxon>
        <taxon>Agaricomycetidae</taxon>
        <taxon>Agaricales</taxon>
        <taxon>Marasmiineae</taxon>
        <taxon>Omphalotaceae</taxon>
        <taxon>Collybiopsis</taxon>
    </lineage>
</organism>
<keyword evidence="5" id="KW-0677">Repeat</keyword>
<dbReference type="AlphaFoldDB" id="A0A8H5LZP8"/>
<dbReference type="EMBL" id="JAACJN010000098">
    <property type="protein sequence ID" value="KAF5375324.1"/>
    <property type="molecule type" value="Genomic_DNA"/>
</dbReference>
<dbReference type="InterPro" id="IPR011990">
    <property type="entry name" value="TPR-like_helical_dom_sf"/>
</dbReference>
<evidence type="ECO:0000256" key="1">
    <source>
        <dbReference type="ARBA" id="ARBA00004245"/>
    </source>
</evidence>
<dbReference type="InterPro" id="IPR019734">
    <property type="entry name" value="TPR_rpt"/>
</dbReference>
<dbReference type="Proteomes" id="UP000518752">
    <property type="component" value="Unassembled WGS sequence"/>
</dbReference>
<keyword evidence="9" id="KW-0206">Cytoskeleton</keyword>
<dbReference type="SUPFAM" id="SSF48452">
    <property type="entry name" value="TPR-like"/>
    <property type="match status" value="2"/>
</dbReference>
<dbReference type="GO" id="GO:0005871">
    <property type="term" value="C:kinesin complex"/>
    <property type="evidence" value="ECO:0007669"/>
    <property type="project" value="InterPro"/>
</dbReference>
<dbReference type="Pfam" id="PF13424">
    <property type="entry name" value="TPR_12"/>
    <property type="match status" value="3"/>
</dbReference>
<dbReference type="PRINTS" id="PR00381">
    <property type="entry name" value="KINESINLIGHT"/>
</dbReference>